<proteinExistence type="predicted"/>
<comment type="caution">
    <text evidence="1">The sequence shown here is derived from an EMBL/GenBank/DDBJ whole genome shotgun (WGS) entry which is preliminary data.</text>
</comment>
<dbReference type="Proteomes" id="UP001239111">
    <property type="component" value="Chromosome 4"/>
</dbReference>
<organism evidence="1 2">
    <name type="scientific">Eretmocerus hayati</name>
    <dbReference type="NCBI Taxonomy" id="131215"/>
    <lineage>
        <taxon>Eukaryota</taxon>
        <taxon>Metazoa</taxon>
        <taxon>Ecdysozoa</taxon>
        <taxon>Arthropoda</taxon>
        <taxon>Hexapoda</taxon>
        <taxon>Insecta</taxon>
        <taxon>Pterygota</taxon>
        <taxon>Neoptera</taxon>
        <taxon>Endopterygota</taxon>
        <taxon>Hymenoptera</taxon>
        <taxon>Apocrita</taxon>
        <taxon>Proctotrupomorpha</taxon>
        <taxon>Chalcidoidea</taxon>
        <taxon>Aphelinidae</taxon>
        <taxon>Aphelininae</taxon>
        <taxon>Eretmocerus</taxon>
    </lineage>
</organism>
<name>A0ACC2N591_9HYME</name>
<accession>A0ACC2N591</accession>
<evidence type="ECO:0000313" key="2">
    <source>
        <dbReference type="Proteomes" id="UP001239111"/>
    </source>
</evidence>
<protein>
    <submittedName>
        <fullName evidence="1">Uncharacterized protein</fullName>
    </submittedName>
</protein>
<gene>
    <name evidence="1" type="ORF">QAD02_007560</name>
</gene>
<dbReference type="EMBL" id="CM056744">
    <property type="protein sequence ID" value="KAJ8665898.1"/>
    <property type="molecule type" value="Genomic_DNA"/>
</dbReference>
<keyword evidence="2" id="KW-1185">Reference proteome</keyword>
<sequence>MTKKYPRSEVFLCGDFNLPDFKWCSKGNLLLAEGVLRVATVKEGASSLEKCVNQFNLTRFFELPNDFGNTLDLIFTDLRNEFSGCIDPLIDPHEFHLAYEIIIPCVGR</sequence>
<evidence type="ECO:0000313" key="1">
    <source>
        <dbReference type="EMBL" id="KAJ8665898.1"/>
    </source>
</evidence>
<reference evidence="1" key="1">
    <citation type="submission" date="2023-04" db="EMBL/GenBank/DDBJ databases">
        <title>A chromosome-level genome assembly of the parasitoid wasp Eretmocerus hayati.</title>
        <authorList>
            <person name="Zhong Y."/>
            <person name="Liu S."/>
            <person name="Liu Y."/>
        </authorList>
    </citation>
    <scope>NUCLEOTIDE SEQUENCE</scope>
    <source>
        <strain evidence="1">ZJU_SS_LIU_2023</strain>
    </source>
</reference>